<organism evidence="1 2">
    <name type="scientific">Bosea thiooxidans</name>
    <dbReference type="NCBI Taxonomy" id="53254"/>
    <lineage>
        <taxon>Bacteria</taxon>
        <taxon>Pseudomonadati</taxon>
        <taxon>Pseudomonadota</taxon>
        <taxon>Alphaproteobacteria</taxon>
        <taxon>Hyphomicrobiales</taxon>
        <taxon>Boseaceae</taxon>
        <taxon>Bosea</taxon>
    </lineage>
</organism>
<protein>
    <submittedName>
        <fullName evidence="1">Uncharacterized protein</fullName>
    </submittedName>
</protein>
<reference evidence="1 2" key="1">
    <citation type="submission" date="2015-10" db="EMBL/GenBank/DDBJ databases">
        <title>Draft genome of Bosea thiooxidans.</title>
        <authorList>
            <person name="Wang X."/>
        </authorList>
    </citation>
    <scope>NUCLEOTIDE SEQUENCE [LARGE SCALE GENOMIC DNA]</scope>
    <source>
        <strain evidence="1 2">CGMCC 9174</strain>
    </source>
</reference>
<dbReference type="EMBL" id="LMAR01000044">
    <property type="protein sequence ID" value="KQK29923.1"/>
    <property type="molecule type" value="Genomic_DNA"/>
</dbReference>
<keyword evidence="2" id="KW-1185">Reference proteome</keyword>
<comment type="caution">
    <text evidence="1">The sequence shown here is derived from an EMBL/GenBank/DDBJ whole genome shotgun (WGS) entry which is preliminary data.</text>
</comment>
<sequence length="101" mass="10301">MRTCCAIWPRRGRAPAHPAAALRPLSGNSQDASPGILGTGLAQQIGAASARALQGVGQAPAQIELSAQMLNPQPFQVPGQPQNPLAAALAAQAGMPRRGFV</sequence>
<name>A0A0Q3KK32_9HYPH</name>
<evidence type="ECO:0000313" key="2">
    <source>
        <dbReference type="Proteomes" id="UP000051562"/>
    </source>
</evidence>
<proteinExistence type="predicted"/>
<evidence type="ECO:0000313" key="1">
    <source>
        <dbReference type="EMBL" id="KQK29923.1"/>
    </source>
</evidence>
<accession>A0A0Q3KK32</accession>
<dbReference type="Proteomes" id="UP000051562">
    <property type="component" value="Unassembled WGS sequence"/>
</dbReference>
<dbReference type="AlphaFoldDB" id="A0A0Q3KK32"/>
<gene>
    <name evidence="1" type="ORF">ARD30_15825</name>
</gene>